<proteinExistence type="predicted"/>
<evidence type="ECO:0000256" key="2">
    <source>
        <dbReference type="SAM" id="MobiDB-lite"/>
    </source>
</evidence>
<evidence type="ECO:0000259" key="3">
    <source>
        <dbReference type="Pfam" id="PF20250"/>
    </source>
</evidence>
<feature type="coiled-coil region" evidence="1">
    <location>
        <begin position="493"/>
        <end position="554"/>
    </location>
</feature>
<organism evidence="4 5">
    <name type="scientific">Anaerotruncus colihominis</name>
    <dbReference type="NCBI Taxonomy" id="169435"/>
    <lineage>
        <taxon>Bacteria</taxon>
        <taxon>Bacillati</taxon>
        <taxon>Bacillota</taxon>
        <taxon>Clostridia</taxon>
        <taxon>Eubacteriales</taxon>
        <taxon>Oscillospiraceae</taxon>
        <taxon>Anaerotruncus</taxon>
    </lineage>
</organism>
<evidence type="ECO:0000256" key="1">
    <source>
        <dbReference type="SAM" id="Coils"/>
    </source>
</evidence>
<evidence type="ECO:0000313" key="5">
    <source>
        <dbReference type="Proteomes" id="UP000446348"/>
    </source>
</evidence>
<dbReference type="EMBL" id="QXWZ01000004">
    <property type="protein sequence ID" value="NBI77992.1"/>
    <property type="molecule type" value="Genomic_DNA"/>
</dbReference>
<dbReference type="Pfam" id="PF20250">
    <property type="entry name" value="FapA_N"/>
    <property type="match status" value="1"/>
</dbReference>
<dbReference type="Proteomes" id="UP000446348">
    <property type="component" value="Unassembled WGS sequence"/>
</dbReference>
<dbReference type="PANTHER" id="PTHR38032">
    <property type="entry name" value="POLYMERASE-RELATED"/>
    <property type="match status" value="1"/>
</dbReference>
<dbReference type="InterPro" id="IPR046866">
    <property type="entry name" value="FapA_N"/>
</dbReference>
<dbReference type="PANTHER" id="PTHR38032:SF1">
    <property type="entry name" value="RNA-BINDING PROTEIN KHPB N-TERMINAL DOMAIN-CONTAINING PROTEIN"/>
    <property type="match status" value="1"/>
</dbReference>
<dbReference type="Pfam" id="PF03961">
    <property type="entry name" value="FapA"/>
    <property type="match status" value="1"/>
</dbReference>
<name>A0A845RJU0_9FIRM</name>
<accession>A0A845RJU0</accession>
<feature type="region of interest" description="Disordered" evidence="2">
    <location>
        <begin position="1"/>
        <end position="23"/>
    </location>
</feature>
<comment type="caution">
    <text evidence="4">The sequence shown here is derived from an EMBL/GenBank/DDBJ whole genome shotgun (WGS) entry which is preliminary data.</text>
</comment>
<protein>
    <submittedName>
        <fullName evidence="4">DUF342 domain-containing protein</fullName>
    </submittedName>
</protein>
<sequence>MGGFSMADKKQFDGSKTPEKSKSLLFSLSQAKTLSPDEAEAETSANQSLLYSLWKSVSGKFAKPVEPQAEEPAVQEPEAELFEDNHPLAKLRRAWCQERAASRGDDADSDQAPFGPQDLLPGEELLPVHRRLIEQAARSAAEMLASFHGSGGQLQAVNGHVGVLESEDGLSAWILLLPPLYGGGDVTLEHLHTALVERGVTYGVDTQALETLAQPVYFRMVEAARGTPPVDGEDGSVEEVIPTSSSVRFVEKQNGIIDFKDMNWFHNVSEGEVLCRMLPPTPAKNGTNVHGAAITAKEGRKAVPPAGKNTAVSEDGLTLVARIEGEVVYRSGQYHVEQALTINGNVDFSTGNLDVKGAVVVRGDICEGFTVKASGDITVYGMIEGATLISGGNIFAKTGMNGNGKGLMTARGEIRCKFIENGSADAEGNIYLESAVNARLSSQSSVLVKSGRGALIGGETVAMKTIEATSAGNKNNYLTAVSIKATESFQIKQKQVEDDLRKTFEELDELTASENGAALTNEARLRSSTLKMKERKLRQQLEQMRTQCEELDSAVMRFGALYPNTVVGISGVIATSKQEHTHCLIYQKDREIVFGTV</sequence>
<gene>
    <name evidence="4" type="ORF">D3Z39_03715</name>
</gene>
<feature type="compositionally biased region" description="Basic and acidic residues" evidence="2">
    <location>
        <begin position="7"/>
        <end position="22"/>
    </location>
</feature>
<feature type="region of interest" description="Disordered" evidence="2">
    <location>
        <begin position="101"/>
        <end position="120"/>
    </location>
</feature>
<dbReference type="InterPro" id="IPR046865">
    <property type="entry name" value="FapA_b_solenoid"/>
</dbReference>
<reference evidence="4 5" key="1">
    <citation type="submission" date="2018-08" db="EMBL/GenBank/DDBJ databases">
        <title>Murine metabolic-syndrome-specific gut microbial biobank.</title>
        <authorList>
            <person name="Liu C."/>
        </authorList>
    </citation>
    <scope>NUCLEOTIDE SEQUENCE [LARGE SCALE GENOMIC DNA]</scope>
    <source>
        <strain evidence="4 5">X69</strain>
    </source>
</reference>
<keyword evidence="1" id="KW-0175">Coiled coil</keyword>
<dbReference type="AlphaFoldDB" id="A0A845RJU0"/>
<dbReference type="InterPro" id="IPR005646">
    <property type="entry name" value="FapA"/>
</dbReference>
<evidence type="ECO:0000313" key="4">
    <source>
        <dbReference type="EMBL" id="NBI77992.1"/>
    </source>
</evidence>
<feature type="domain" description="Flagellar Assembly Protein A N-terminal region" evidence="3">
    <location>
        <begin position="166"/>
        <end position="331"/>
    </location>
</feature>